<dbReference type="EMBL" id="VSWD01000010">
    <property type="protein sequence ID" value="KAK3091382.1"/>
    <property type="molecule type" value="Genomic_DNA"/>
</dbReference>
<dbReference type="GO" id="GO:0009986">
    <property type="term" value="C:cell surface"/>
    <property type="evidence" value="ECO:0007669"/>
    <property type="project" value="TreeGrafter"/>
</dbReference>
<dbReference type="PROSITE" id="PS01187">
    <property type="entry name" value="EGF_CA"/>
    <property type="match status" value="2"/>
</dbReference>
<evidence type="ECO:0000256" key="3">
    <source>
        <dbReference type="ARBA" id="ARBA00022737"/>
    </source>
</evidence>
<name>A0AA88XS75_PINIB</name>
<keyword evidence="4 5" id="KW-1015">Disulfide bond</keyword>
<feature type="transmembrane region" description="Helical" evidence="7">
    <location>
        <begin position="722"/>
        <end position="746"/>
    </location>
</feature>
<feature type="disulfide bond" evidence="5">
    <location>
        <begin position="11"/>
        <end position="28"/>
    </location>
</feature>
<evidence type="ECO:0000256" key="1">
    <source>
        <dbReference type="ARBA" id="ARBA00022536"/>
    </source>
</evidence>
<evidence type="ECO:0000313" key="11">
    <source>
        <dbReference type="Proteomes" id="UP001186944"/>
    </source>
</evidence>
<dbReference type="InterPro" id="IPR001881">
    <property type="entry name" value="EGF-like_Ca-bd_dom"/>
</dbReference>
<dbReference type="PANTHER" id="PTHR24046:SF5">
    <property type="entry name" value="EGF-LIKE DOMAIN-CONTAINING PROTEIN"/>
    <property type="match status" value="1"/>
</dbReference>
<evidence type="ECO:0000313" key="10">
    <source>
        <dbReference type="EMBL" id="KAK3091382.1"/>
    </source>
</evidence>
<keyword evidence="1 5" id="KW-0245">EGF-like domain</keyword>
<comment type="caution">
    <text evidence="5">Lacks conserved residue(s) required for the propagation of feature annotation.</text>
</comment>
<dbReference type="Proteomes" id="UP001186944">
    <property type="component" value="Unassembled WGS sequence"/>
</dbReference>
<evidence type="ECO:0000259" key="8">
    <source>
        <dbReference type="PROSITE" id="PS50026"/>
    </source>
</evidence>
<dbReference type="SUPFAM" id="SSF57184">
    <property type="entry name" value="Growth factor receptor domain"/>
    <property type="match status" value="1"/>
</dbReference>
<feature type="compositionally biased region" description="Acidic residues" evidence="6">
    <location>
        <begin position="835"/>
        <end position="845"/>
    </location>
</feature>
<dbReference type="InterPro" id="IPR024731">
    <property type="entry name" value="NELL2-like_EGF"/>
</dbReference>
<accession>A0AA88XS75</accession>
<dbReference type="AlphaFoldDB" id="A0AA88XS75"/>
<sequence>MIPNSCLSTPCFNNGTCQYTDDRSDYYCTCGRGFSGSRCEINIDECASDPCQNSGTCHDFVNGFRCRQSVTLGSSGASTAETHFHGELSHVNVYDSVLTFEQVKSLASGCHSNPLPGNRVRWVEFDSDVQGDVKVVRPSLCGSTQCPEGYRGYYCNIVIDKVPPVVESCPEDFYVESDIRLVMVNWTEPSFSDNVGITTVNQTHVPGQTLTYGVYDVHYTAYDDDENSASCSFNIYVTPSHCDLPSIPESVTMDCKNDSQVTYCRVSCKDPDNHAFSEPVPTYYKCGLEGRWDPPRGRDFLLPSCASTSIPDGSVKGSIGFSSPDCSNNSKSSLEQDFIQAMEHWNSQFKLCPEGACHFDIKIECSGTFRRRRKRSVDDSYLVVLFNFPVNGSALSTSGDQPLSSLKTSVKNGDFDVTNFQADTGSLVVTADFSCSSGQMLVTDLGAEKCVSCAVGTHYNNITNTCDMCPMGYYAAQERQVQCQACPNGQTTQDLGSSSQDQCYSVCEKGEYYDGTGCRKCFLGYYQDERGQRGCKSCPNGQTTDQEGSVSESQCKVGCALGAELIVNSQNPYGVCYPCLKGTYRDKTSLVSCVKCPYDYTTQGPGADSVDKCNIVICNAGYYRLETNNTCMPCPLGQYNSRRGQLSCIPCPRDLTTPTEGSTSVDNCQPDIDECVTGNNECDQNAVCSNTIGSYNCTCISDYEGDGRNCQRPLQKESDIKVILYGAIGGVGLAIILCVGVALMCYCRRKPKKLPSESDEYDTIDYQPNLRVHRDAEEVVFPIQIPFFNPSFSGSFGSDPTQSINSEPSDESDSFQDRLSDQSSNIRSENNSENENIEDLLDSYF</sequence>
<dbReference type="PROSITE" id="PS50825">
    <property type="entry name" value="HYR"/>
    <property type="match status" value="1"/>
</dbReference>
<feature type="region of interest" description="Disordered" evidence="6">
    <location>
        <begin position="792"/>
        <end position="845"/>
    </location>
</feature>
<evidence type="ECO:0000256" key="4">
    <source>
        <dbReference type="ARBA" id="ARBA00023157"/>
    </source>
</evidence>
<keyword evidence="7" id="KW-0812">Transmembrane</keyword>
<evidence type="ECO:0000256" key="2">
    <source>
        <dbReference type="ARBA" id="ARBA00022729"/>
    </source>
</evidence>
<feature type="domain" description="EGF-like" evidence="8">
    <location>
        <begin position="671"/>
        <end position="711"/>
    </location>
</feature>
<protein>
    <submittedName>
        <fullName evidence="10">Uncharacterized protein</fullName>
    </submittedName>
</protein>
<keyword evidence="7" id="KW-1133">Transmembrane helix</keyword>
<dbReference type="SMART" id="SM00179">
    <property type="entry name" value="EGF_CA"/>
    <property type="match status" value="3"/>
</dbReference>
<feature type="disulfide bond" evidence="5">
    <location>
        <begin position="30"/>
        <end position="39"/>
    </location>
</feature>
<dbReference type="InterPro" id="IPR018097">
    <property type="entry name" value="EGF_Ca-bd_CS"/>
</dbReference>
<dbReference type="SMART" id="SM00181">
    <property type="entry name" value="EGF"/>
    <property type="match status" value="4"/>
</dbReference>
<keyword evidence="7" id="KW-0472">Membrane</keyword>
<dbReference type="InterPro" id="IPR013320">
    <property type="entry name" value="ConA-like_dom_sf"/>
</dbReference>
<reference evidence="10" key="1">
    <citation type="submission" date="2019-08" db="EMBL/GenBank/DDBJ databases">
        <title>The improved chromosome-level genome for the pearl oyster Pinctada fucata martensii using PacBio sequencing and Hi-C.</title>
        <authorList>
            <person name="Zheng Z."/>
        </authorList>
    </citation>
    <scope>NUCLEOTIDE SEQUENCE</scope>
    <source>
        <strain evidence="10">ZZ-2019</strain>
        <tissue evidence="10">Adductor muscle</tissue>
    </source>
</reference>
<feature type="domain" description="EGF-like" evidence="8">
    <location>
        <begin position="2"/>
        <end position="40"/>
    </location>
</feature>
<dbReference type="GO" id="GO:0007165">
    <property type="term" value="P:signal transduction"/>
    <property type="evidence" value="ECO:0007669"/>
    <property type="project" value="TreeGrafter"/>
</dbReference>
<dbReference type="InterPro" id="IPR052071">
    <property type="entry name" value="SCUB_EGF-like_domain"/>
</dbReference>
<dbReference type="SUPFAM" id="SSF57196">
    <property type="entry name" value="EGF/Laminin"/>
    <property type="match status" value="3"/>
</dbReference>
<dbReference type="Pfam" id="PF07699">
    <property type="entry name" value="Ephrin_rec_like"/>
    <property type="match status" value="4"/>
</dbReference>
<keyword evidence="3" id="KW-0677">Repeat</keyword>
<comment type="caution">
    <text evidence="10">The sequence shown here is derived from an EMBL/GenBank/DDBJ whole genome shotgun (WGS) entry which is preliminary data.</text>
</comment>
<dbReference type="InterPro" id="IPR003410">
    <property type="entry name" value="HYR_dom"/>
</dbReference>
<dbReference type="InterPro" id="IPR009030">
    <property type="entry name" value="Growth_fac_rcpt_cys_sf"/>
</dbReference>
<dbReference type="FunFam" id="2.10.25.10:FF:000038">
    <property type="entry name" value="Fibrillin 2"/>
    <property type="match status" value="1"/>
</dbReference>
<dbReference type="Gene3D" id="2.10.50.10">
    <property type="entry name" value="Tumor Necrosis Factor Receptor, subunit A, domain 2"/>
    <property type="match status" value="4"/>
</dbReference>
<dbReference type="PROSITE" id="PS50026">
    <property type="entry name" value="EGF_3"/>
    <property type="match status" value="3"/>
</dbReference>
<dbReference type="PROSITE" id="PS01186">
    <property type="entry name" value="EGF_2"/>
    <property type="match status" value="1"/>
</dbReference>
<dbReference type="CDD" id="cd00054">
    <property type="entry name" value="EGF_CA"/>
    <property type="match status" value="3"/>
</dbReference>
<keyword evidence="11" id="KW-1185">Reference proteome</keyword>
<dbReference type="SMART" id="SM01411">
    <property type="entry name" value="Ephrin_rec_like"/>
    <property type="match status" value="4"/>
</dbReference>
<feature type="domain" description="HYR" evidence="9">
    <location>
        <begin position="159"/>
        <end position="239"/>
    </location>
</feature>
<evidence type="ECO:0000259" key="9">
    <source>
        <dbReference type="PROSITE" id="PS50825"/>
    </source>
</evidence>
<dbReference type="Pfam" id="PF02494">
    <property type="entry name" value="HYR"/>
    <property type="match status" value="1"/>
</dbReference>
<evidence type="ECO:0000256" key="6">
    <source>
        <dbReference type="SAM" id="MobiDB-lite"/>
    </source>
</evidence>
<dbReference type="PANTHER" id="PTHR24046">
    <property type="entry name" value="SIGNAL PEPTIDE, CUB AND EGF-LIKE DOMAIN-CONTAINING"/>
    <property type="match status" value="1"/>
</dbReference>
<feature type="domain" description="EGF-like" evidence="8">
    <location>
        <begin position="42"/>
        <end position="81"/>
    </location>
</feature>
<dbReference type="GO" id="GO:0005615">
    <property type="term" value="C:extracellular space"/>
    <property type="evidence" value="ECO:0007669"/>
    <property type="project" value="TreeGrafter"/>
</dbReference>
<dbReference type="PROSITE" id="PS00022">
    <property type="entry name" value="EGF_1"/>
    <property type="match status" value="1"/>
</dbReference>
<dbReference type="Pfam" id="PF12947">
    <property type="entry name" value="EGF_3"/>
    <property type="match status" value="1"/>
</dbReference>
<dbReference type="PROSITE" id="PS00010">
    <property type="entry name" value="ASX_HYDROXYL"/>
    <property type="match status" value="1"/>
</dbReference>
<evidence type="ECO:0000256" key="5">
    <source>
        <dbReference type="PROSITE-ProRule" id="PRU00076"/>
    </source>
</evidence>
<dbReference type="GO" id="GO:0005509">
    <property type="term" value="F:calcium ion binding"/>
    <property type="evidence" value="ECO:0007669"/>
    <property type="project" value="InterPro"/>
</dbReference>
<feature type="compositionally biased region" description="Low complexity" evidence="6">
    <location>
        <begin position="823"/>
        <end position="834"/>
    </location>
</feature>
<dbReference type="Pfam" id="PF00008">
    <property type="entry name" value="EGF"/>
    <property type="match status" value="1"/>
</dbReference>
<dbReference type="InterPro" id="IPR000152">
    <property type="entry name" value="EGF-type_Asp/Asn_hydroxyl_site"/>
</dbReference>
<dbReference type="InterPro" id="IPR011641">
    <property type="entry name" value="Tyr-kin_ephrin_A/B_rcpt-like"/>
</dbReference>
<proteinExistence type="predicted"/>
<keyword evidence="2" id="KW-0732">Signal</keyword>
<organism evidence="10 11">
    <name type="scientific">Pinctada imbricata</name>
    <name type="common">Atlantic pearl-oyster</name>
    <name type="synonym">Pinctada martensii</name>
    <dbReference type="NCBI Taxonomy" id="66713"/>
    <lineage>
        <taxon>Eukaryota</taxon>
        <taxon>Metazoa</taxon>
        <taxon>Spiralia</taxon>
        <taxon>Lophotrochozoa</taxon>
        <taxon>Mollusca</taxon>
        <taxon>Bivalvia</taxon>
        <taxon>Autobranchia</taxon>
        <taxon>Pteriomorphia</taxon>
        <taxon>Pterioida</taxon>
        <taxon>Pterioidea</taxon>
        <taxon>Pteriidae</taxon>
        <taxon>Pinctada</taxon>
    </lineage>
</organism>
<evidence type="ECO:0000256" key="7">
    <source>
        <dbReference type="SAM" id="Phobius"/>
    </source>
</evidence>
<dbReference type="SUPFAM" id="SSF49899">
    <property type="entry name" value="Concanavalin A-like lectins/glucanases"/>
    <property type="match status" value="1"/>
</dbReference>
<gene>
    <name evidence="10" type="ORF">FSP39_019454</name>
</gene>
<dbReference type="Gene3D" id="2.10.25.10">
    <property type="entry name" value="Laminin"/>
    <property type="match status" value="2"/>
</dbReference>
<dbReference type="Gene3D" id="2.60.120.200">
    <property type="match status" value="1"/>
</dbReference>
<dbReference type="InterPro" id="IPR000742">
    <property type="entry name" value="EGF"/>
</dbReference>